<comment type="similarity">
    <text evidence="2">Belongs to the ODR-4 family.</text>
</comment>
<reference evidence="6 7" key="1">
    <citation type="journal article" date="2018" name="Sci. Rep.">
        <title>Genomic signatures of local adaptation to the degree of environmental predictability in rotifers.</title>
        <authorList>
            <person name="Franch-Gras L."/>
            <person name="Hahn C."/>
            <person name="Garcia-Roger E.M."/>
            <person name="Carmona M.J."/>
            <person name="Serra M."/>
            <person name="Gomez A."/>
        </authorList>
    </citation>
    <scope>NUCLEOTIDE SEQUENCE [LARGE SCALE GENOMIC DNA]</scope>
    <source>
        <strain evidence="6">HYR1</strain>
    </source>
</reference>
<dbReference type="InterPro" id="IPR029454">
    <property type="entry name" value="ODR-4-like"/>
</dbReference>
<comment type="caution">
    <text evidence="6">The sequence shown here is derived from an EMBL/GenBank/DDBJ whole genome shotgun (WGS) entry which is preliminary data.</text>
</comment>
<dbReference type="PANTHER" id="PTHR33966:SF1">
    <property type="entry name" value="PROTEIN ODR-4 HOMOLOG"/>
    <property type="match status" value="1"/>
</dbReference>
<dbReference type="GO" id="GO:0008104">
    <property type="term" value="P:intracellular protein localization"/>
    <property type="evidence" value="ECO:0007669"/>
    <property type="project" value="TreeGrafter"/>
</dbReference>
<evidence type="ECO:0000256" key="2">
    <source>
        <dbReference type="ARBA" id="ARBA00010131"/>
    </source>
</evidence>
<organism evidence="6 7">
    <name type="scientific">Brachionus plicatilis</name>
    <name type="common">Marine rotifer</name>
    <name type="synonym">Brachionus muelleri</name>
    <dbReference type="NCBI Taxonomy" id="10195"/>
    <lineage>
        <taxon>Eukaryota</taxon>
        <taxon>Metazoa</taxon>
        <taxon>Spiralia</taxon>
        <taxon>Gnathifera</taxon>
        <taxon>Rotifera</taxon>
        <taxon>Eurotatoria</taxon>
        <taxon>Monogononta</taxon>
        <taxon>Pseudotrocha</taxon>
        <taxon>Ploima</taxon>
        <taxon>Brachionidae</taxon>
        <taxon>Brachionus</taxon>
    </lineage>
</organism>
<keyword evidence="3" id="KW-0812">Transmembrane</keyword>
<accession>A0A3M7S253</accession>
<evidence type="ECO:0000256" key="5">
    <source>
        <dbReference type="ARBA" id="ARBA00023136"/>
    </source>
</evidence>
<evidence type="ECO:0000256" key="4">
    <source>
        <dbReference type="ARBA" id="ARBA00022989"/>
    </source>
</evidence>
<dbReference type="STRING" id="10195.A0A3M7S253"/>
<evidence type="ECO:0000313" key="7">
    <source>
        <dbReference type="Proteomes" id="UP000276133"/>
    </source>
</evidence>
<dbReference type="EMBL" id="REGN01002174">
    <property type="protein sequence ID" value="RNA29695.1"/>
    <property type="molecule type" value="Genomic_DNA"/>
</dbReference>
<dbReference type="OrthoDB" id="21458at2759"/>
<dbReference type="PANTHER" id="PTHR33966">
    <property type="entry name" value="PROTEIN ODR-4 HOMOLOG"/>
    <property type="match status" value="1"/>
</dbReference>
<dbReference type="Pfam" id="PF14778">
    <property type="entry name" value="ODR4-like"/>
    <property type="match status" value="1"/>
</dbReference>
<comment type="subcellular location">
    <subcellularLocation>
        <location evidence="1">Membrane</location>
    </subcellularLocation>
</comment>
<name>A0A3M7S253_BRAPC</name>
<gene>
    <name evidence="6" type="ORF">BpHYR1_005718</name>
</gene>
<evidence type="ECO:0000313" key="6">
    <source>
        <dbReference type="EMBL" id="RNA29695.1"/>
    </source>
</evidence>
<keyword evidence="7" id="KW-1185">Reference proteome</keyword>
<sequence length="305" mass="34869">FFSDFCAKIGVINRSNLRQSNAIKNLRFLRTKNILNVDGKANDLLNNLIQNGQETKTGLLIGTIDSSKDYITLVIPTPKSEESCDKANASWAINHALLVHDMLVGGWDILGIYSIDQAPLSARSLLSKIFKSLNDLEYYKEMKFNTDRLLFLVDTQKKTINMKSLDISVHDNKNYQSCEIKVARNLLKNEFVNLSAKFNLNSIFKVLNVYSYNILKKDFLKALPVGKYFEDEKFLCLLNNELFGDEKQFCEIAKMATIKQEEICVSLIENLGIVKFKYKFNKNSSFFDESKSKTWAKSCDLLTLT</sequence>
<dbReference type="GO" id="GO:0012505">
    <property type="term" value="C:endomembrane system"/>
    <property type="evidence" value="ECO:0007669"/>
    <property type="project" value="TreeGrafter"/>
</dbReference>
<evidence type="ECO:0000256" key="1">
    <source>
        <dbReference type="ARBA" id="ARBA00004370"/>
    </source>
</evidence>
<keyword evidence="5" id="KW-0472">Membrane</keyword>
<protein>
    <submittedName>
        <fullName evidence="6">Odr-4-like protein</fullName>
    </submittedName>
</protein>
<evidence type="ECO:0000256" key="3">
    <source>
        <dbReference type="ARBA" id="ARBA00022692"/>
    </source>
</evidence>
<dbReference type="Proteomes" id="UP000276133">
    <property type="component" value="Unassembled WGS sequence"/>
</dbReference>
<feature type="non-terminal residue" evidence="6">
    <location>
        <position position="1"/>
    </location>
</feature>
<dbReference type="AlphaFoldDB" id="A0A3M7S253"/>
<keyword evidence="4" id="KW-1133">Transmembrane helix</keyword>
<dbReference type="GO" id="GO:0016020">
    <property type="term" value="C:membrane"/>
    <property type="evidence" value="ECO:0007669"/>
    <property type="project" value="UniProtKB-SubCell"/>
</dbReference>
<proteinExistence type="inferred from homology"/>